<evidence type="ECO:0000313" key="6">
    <source>
        <dbReference type="Proteomes" id="UP000092213"/>
    </source>
</evidence>
<evidence type="ECO:0000313" key="5">
    <source>
        <dbReference type="Proteomes" id="UP000091897"/>
    </source>
</evidence>
<evidence type="ECO:0000313" key="3">
    <source>
        <dbReference type="EMBL" id="ANN66362.1"/>
    </source>
</evidence>
<dbReference type="Pfam" id="PF04917">
    <property type="entry name" value="Shufflon_N"/>
    <property type="match status" value="1"/>
</dbReference>
<name>A0A193FUL0_9BORD</name>
<evidence type="ECO:0000313" key="4">
    <source>
        <dbReference type="EMBL" id="ANN71442.1"/>
    </source>
</evidence>
<organism evidence="4 6">
    <name type="scientific">Bordetella bronchialis</name>
    <dbReference type="NCBI Taxonomy" id="463025"/>
    <lineage>
        <taxon>Bacteria</taxon>
        <taxon>Pseudomonadati</taxon>
        <taxon>Pseudomonadota</taxon>
        <taxon>Betaproteobacteria</taxon>
        <taxon>Burkholderiales</taxon>
        <taxon>Alcaligenaceae</taxon>
        <taxon>Bordetella</taxon>
    </lineage>
</organism>
<feature type="transmembrane region" description="Helical" evidence="1">
    <location>
        <begin position="21"/>
        <end position="43"/>
    </location>
</feature>
<dbReference type="Proteomes" id="UP000092213">
    <property type="component" value="Chromosome"/>
</dbReference>
<dbReference type="NCBIfam" id="TIGR02532">
    <property type="entry name" value="IV_pilin_GFxxxE"/>
    <property type="match status" value="1"/>
</dbReference>
<sequence>MPLNAIHPRAPRRAAGPHRQRGFALLELAIAVAITCMLAVWAANRLMHEVDGVAERAAGLWLLDIRRALDGLLARHGDTLAAGQAPMDEQGRPAYADPWAPTVAELKAQGHLAAAFPDPGPLGMRITMALWRGQGCPGAGCRIEALAHGTLPALPTANGGRVDSSRIAGVLMAADGAAGSVSELAPGRLRGASFDLPNPPLPGMAALPVGTIAVRAGQEAQDASRYLRSHDSRDPGFRGDVSTAGNLSAGGRLVAGGHLKLDGLAVSGEPCPENGLLARDAEGGLLNCVAGVWAPPGGFGGVFATNTGGGCTGMVGRSSLNPRTGRCSCPPGFQAVLVAAGGERDPEVGWTEGYVCVR</sequence>
<dbReference type="AlphaFoldDB" id="A0A193FUL0"/>
<feature type="domain" description="Bacterial shufflon protein N-terminal" evidence="2">
    <location>
        <begin position="238"/>
        <end position="291"/>
    </location>
</feature>
<accession>A0A193FUL0</accession>
<keyword evidence="1" id="KW-0812">Transmembrane</keyword>
<evidence type="ECO:0000259" key="2">
    <source>
        <dbReference type="Pfam" id="PF04917"/>
    </source>
</evidence>
<protein>
    <recommendedName>
        <fullName evidence="2">Bacterial shufflon protein N-terminal domain-containing protein</fullName>
    </recommendedName>
</protein>
<gene>
    <name evidence="3" type="ORF">BAU06_08735</name>
    <name evidence="4" type="ORF">BAU08_08955</name>
</gene>
<keyword evidence="1" id="KW-1133">Transmembrane helix</keyword>
<proteinExistence type="predicted"/>
<evidence type="ECO:0000256" key="1">
    <source>
        <dbReference type="SAM" id="Phobius"/>
    </source>
</evidence>
<dbReference type="Proteomes" id="UP000091897">
    <property type="component" value="Chromosome"/>
</dbReference>
<dbReference type="KEGG" id="bbro:BAU06_08735"/>
<dbReference type="InterPro" id="IPR007001">
    <property type="entry name" value="Shufflon_N"/>
</dbReference>
<dbReference type="Pfam" id="PF07963">
    <property type="entry name" value="N_methyl"/>
    <property type="match status" value="1"/>
</dbReference>
<dbReference type="STRING" id="463025.BAU08_08955"/>
<reference evidence="5 6" key="1">
    <citation type="submission" date="2016-06" db="EMBL/GenBank/DDBJ databases">
        <title>Complete genome sequences of Bordetella bronchialis and Bordetella flabilis.</title>
        <authorList>
            <person name="LiPuma J.J."/>
            <person name="Spilker T."/>
        </authorList>
    </citation>
    <scope>NUCLEOTIDE SEQUENCE [LARGE SCALE GENOMIC DNA]</scope>
    <source>
        <strain evidence="4 6">AU17976</strain>
        <strain evidence="3 5">AU3182</strain>
    </source>
</reference>
<keyword evidence="5" id="KW-1185">Reference proteome</keyword>
<keyword evidence="1" id="KW-0472">Membrane</keyword>
<dbReference type="EMBL" id="CP016170">
    <property type="protein sequence ID" value="ANN66362.1"/>
    <property type="molecule type" value="Genomic_DNA"/>
</dbReference>
<dbReference type="EMBL" id="CP016171">
    <property type="protein sequence ID" value="ANN71442.1"/>
    <property type="molecule type" value="Genomic_DNA"/>
</dbReference>
<dbReference type="InterPro" id="IPR012902">
    <property type="entry name" value="N_methyl_site"/>
</dbReference>